<evidence type="ECO:0000313" key="15">
    <source>
        <dbReference type="Proteomes" id="UP001055253"/>
    </source>
</evidence>
<dbReference type="InterPro" id="IPR008927">
    <property type="entry name" value="6-PGluconate_DH-like_C_sf"/>
</dbReference>
<dbReference type="EMBL" id="CP092429">
    <property type="protein sequence ID" value="ULP52319.1"/>
    <property type="molecule type" value="Genomic_DNA"/>
</dbReference>
<comment type="pathway">
    <text evidence="1">Lipid metabolism; fatty acid beta-oxidation.</text>
</comment>
<accession>A0ABY3VDX5</accession>
<name>A0ABY3VDX5_MYCUL</name>
<keyword evidence="4" id="KW-0442">Lipid degradation</keyword>
<evidence type="ECO:0000256" key="10">
    <source>
        <dbReference type="ARBA" id="ARBA00049556"/>
    </source>
</evidence>
<dbReference type="SUPFAM" id="SSF48179">
    <property type="entry name" value="6-phosphogluconate dehydrogenase C-terminal domain-like"/>
    <property type="match status" value="2"/>
</dbReference>
<evidence type="ECO:0000256" key="8">
    <source>
        <dbReference type="ARBA" id="ARBA00023239"/>
    </source>
</evidence>
<evidence type="ECO:0000256" key="11">
    <source>
        <dbReference type="SAM" id="MobiDB-lite"/>
    </source>
</evidence>
<feature type="compositionally biased region" description="Basic and acidic residues" evidence="11">
    <location>
        <begin position="209"/>
        <end position="220"/>
    </location>
</feature>
<keyword evidence="3" id="KW-0276">Fatty acid metabolism</keyword>
<dbReference type="Pfam" id="PF00725">
    <property type="entry name" value="3HCDH"/>
    <property type="match status" value="1"/>
</dbReference>
<dbReference type="InterPro" id="IPR029045">
    <property type="entry name" value="ClpP/crotonase-like_dom_sf"/>
</dbReference>
<feature type="region of interest" description="Disordered" evidence="11">
    <location>
        <begin position="209"/>
        <end position="229"/>
    </location>
</feature>
<feature type="domain" description="3-hydroxyacyl-CoA dehydrogenase NAD binding" evidence="13">
    <location>
        <begin position="322"/>
        <end position="500"/>
    </location>
</feature>
<dbReference type="Proteomes" id="UP001055253">
    <property type="component" value="Chromosome"/>
</dbReference>
<dbReference type="InterPro" id="IPR036291">
    <property type="entry name" value="NAD(P)-bd_dom_sf"/>
</dbReference>
<evidence type="ECO:0000259" key="13">
    <source>
        <dbReference type="Pfam" id="PF02737"/>
    </source>
</evidence>
<comment type="similarity">
    <text evidence="2">In the central section; belongs to the 3-hydroxyacyl-CoA dehydrogenase family.</text>
</comment>
<keyword evidence="8" id="KW-0456">Lyase</keyword>
<dbReference type="Pfam" id="PF00378">
    <property type="entry name" value="ECH_1"/>
    <property type="match status" value="1"/>
</dbReference>
<evidence type="ECO:0000256" key="3">
    <source>
        <dbReference type="ARBA" id="ARBA00022832"/>
    </source>
</evidence>
<evidence type="ECO:0000256" key="7">
    <source>
        <dbReference type="ARBA" id="ARBA00023098"/>
    </source>
</evidence>
<keyword evidence="6" id="KW-0520">NAD</keyword>
<evidence type="ECO:0000256" key="2">
    <source>
        <dbReference type="ARBA" id="ARBA00007005"/>
    </source>
</evidence>
<feature type="domain" description="3-hydroxyacyl-CoA dehydrogenase C-terminal" evidence="12">
    <location>
        <begin position="503"/>
        <end position="602"/>
    </location>
</feature>
<dbReference type="Gene3D" id="1.10.1040.50">
    <property type="match status" value="1"/>
</dbReference>
<evidence type="ECO:0000256" key="6">
    <source>
        <dbReference type="ARBA" id="ARBA00023027"/>
    </source>
</evidence>
<dbReference type="PANTHER" id="PTHR43612">
    <property type="entry name" value="TRIFUNCTIONAL ENZYME SUBUNIT ALPHA"/>
    <property type="match status" value="1"/>
</dbReference>
<sequence>MADNTIQWDKDADGIVTLTMDDPSGSANVMNEAYIESMGKAVDRLVAEKDSITGVVITSAKKTFFAGGDLTSMIQAGPEDAGQSFDTVETVKRQLRTLETLGKPVVAAINGAALGGGLEIALACHHRIAADAKGSQLGLPEATLGLLPGGGGVTRTVRMFGIQNAFVSILSQGTRFKPAKAKEIGLVDEVLPTVEELVPAAKAWIKANPDSHEQPWDKKGYKTPGGTPSSPGLASILPSFPALLRKQLKGAPMPAPKAILAAAVEGAQVDFDTASRIESRYFASLVTGQVAKNMIQAFFFDLQAINAGKSRPDGIGKTPITKIGVLGAGMMGAGIAYVSAKAGYDVVLKDVSAEAAAKGKGYSEKLVAKALERGRTTQEKGDALLARITPTSDAADLKGVDFVIEAVFENQELKHKVFQEIEDIVEPNAVLGSNTSTLPITGLATGVKRQEDFIGVHFFSPVDKMPLVEIIKGEKTSDEALARVFDYTLAIGKTPIVVNDGRGFFTSRVIGTFVNEALAMLGEGVEPSSIEQAGSQAGYPAPPLQLSDELNLELMHKIATATRKGVEDAGGTYEPHPAEAVVEKMIEVGRSGRLKGAGFYEYPEGKRAGLWPGLRETFKSGTSEPPLQDMIDRMLFAEALETQKCLDENVLMSTADANIGSIMGIGFPPWTGGSAQYIVGYEGALGRGKEAFVTRARELAAKYGDRFLPPDSLT</sequence>
<reference evidence="14" key="1">
    <citation type="submission" date="2022-08" db="EMBL/GenBank/DDBJ databases">
        <title>Whole genome sequencing of non-tuberculosis mycobacteria type-strains.</title>
        <authorList>
            <person name="Igarashi Y."/>
            <person name="Osugi A."/>
            <person name="Mitarai S."/>
        </authorList>
    </citation>
    <scope>NUCLEOTIDE SEQUENCE</scope>
    <source>
        <strain evidence="14">ATCC 19423</strain>
    </source>
</reference>
<proteinExistence type="inferred from homology"/>
<dbReference type="InterPro" id="IPR001753">
    <property type="entry name" value="Enoyl-CoA_hydra/iso"/>
</dbReference>
<comment type="catalytic activity">
    <reaction evidence="10">
        <text>a (3S)-3-hydroxyacyl-CoA + NAD(+) = a 3-oxoacyl-CoA + NADH + H(+)</text>
        <dbReference type="Rhea" id="RHEA:22432"/>
        <dbReference type="ChEBI" id="CHEBI:15378"/>
        <dbReference type="ChEBI" id="CHEBI:57318"/>
        <dbReference type="ChEBI" id="CHEBI:57540"/>
        <dbReference type="ChEBI" id="CHEBI:57945"/>
        <dbReference type="ChEBI" id="CHEBI:90726"/>
        <dbReference type="EC" id="1.1.1.35"/>
    </reaction>
</comment>
<organism evidence="14 15">
    <name type="scientific">Mycobacterium ulcerans</name>
    <dbReference type="NCBI Taxonomy" id="1809"/>
    <lineage>
        <taxon>Bacteria</taxon>
        <taxon>Bacillati</taxon>
        <taxon>Actinomycetota</taxon>
        <taxon>Actinomycetes</taxon>
        <taxon>Mycobacteriales</taxon>
        <taxon>Mycobacteriaceae</taxon>
        <taxon>Mycobacterium</taxon>
        <taxon>Mycobacterium ulcerans group</taxon>
    </lineage>
</organism>
<evidence type="ECO:0000256" key="4">
    <source>
        <dbReference type="ARBA" id="ARBA00022963"/>
    </source>
</evidence>
<evidence type="ECO:0000259" key="12">
    <source>
        <dbReference type="Pfam" id="PF00725"/>
    </source>
</evidence>
<dbReference type="Pfam" id="PF02737">
    <property type="entry name" value="3HCDH_N"/>
    <property type="match status" value="1"/>
</dbReference>
<dbReference type="SUPFAM" id="SSF51735">
    <property type="entry name" value="NAD(P)-binding Rossmann-fold domains"/>
    <property type="match status" value="1"/>
</dbReference>
<keyword evidence="5" id="KW-0560">Oxidoreductase</keyword>
<dbReference type="SUPFAM" id="SSF52096">
    <property type="entry name" value="ClpP/crotonase"/>
    <property type="match status" value="1"/>
</dbReference>
<keyword evidence="7" id="KW-0443">Lipid metabolism</keyword>
<evidence type="ECO:0000256" key="9">
    <source>
        <dbReference type="ARBA" id="ARBA00023268"/>
    </source>
</evidence>
<dbReference type="PANTHER" id="PTHR43612:SF3">
    <property type="entry name" value="TRIFUNCTIONAL ENZYME SUBUNIT ALPHA, MITOCHONDRIAL"/>
    <property type="match status" value="1"/>
</dbReference>
<evidence type="ECO:0000256" key="5">
    <source>
        <dbReference type="ARBA" id="ARBA00023002"/>
    </source>
</evidence>
<protein>
    <submittedName>
        <fullName evidence="14">3-hydroxyacyl-CoA dehydrogenase NAD-binding domain-containing protein</fullName>
    </submittedName>
</protein>
<dbReference type="Gene3D" id="3.90.226.10">
    <property type="entry name" value="2-enoyl-CoA Hydratase, Chain A, domain 1"/>
    <property type="match status" value="1"/>
</dbReference>
<dbReference type="Gene3D" id="3.40.50.720">
    <property type="entry name" value="NAD(P)-binding Rossmann-like Domain"/>
    <property type="match status" value="1"/>
</dbReference>
<keyword evidence="15" id="KW-1185">Reference proteome</keyword>
<keyword evidence="9" id="KW-0511">Multifunctional enzyme</keyword>
<dbReference type="InterPro" id="IPR006108">
    <property type="entry name" value="3HC_DH_C"/>
</dbReference>
<dbReference type="CDD" id="cd06558">
    <property type="entry name" value="crotonase-like"/>
    <property type="match status" value="1"/>
</dbReference>
<evidence type="ECO:0000313" key="14">
    <source>
        <dbReference type="EMBL" id="ULP52319.1"/>
    </source>
</evidence>
<dbReference type="InterPro" id="IPR006176">
    <property type="entry name" value="3-OHacyl-CoA_DH_NAD-bd"/>
</dbReference>
<dbReference type="InterPro" id="IPR050136">
    <property type="entry name" value="FA_oxidation_alpha_subunit"/>
</dbReference>
<gene>
    <name evidence="14" type="ORF">MJO63_02720</name>
</gene>
<dbReference type="RefSeq" id="WP_240168755.1">
    <property type="nucleotide sequence ID" value="NZ_CP085200.1"/>
</dbReference>
<evidence type="ECO:0000256" key="1">
    <source>
        <dbReference type="ARBA" id="ARBA00005005"/>
    </source>
</evidence>